<dbReference type="AlphaFoldDB" id="A0A9D1LJL3"/>
<protein>
    <recommendedName>
        <fullName evidence="4 14">Phosphoribosylamine--glycine ligase</fullName>
        <ecNumber evidence="4 14">6.3.4.13</ecNumber>
    </recommendedName>
    <alternativeName>
        <fullName evidence="14">GARS</fullName>
    </alternativeName>
    <alternativeName>
        <fullName evidence="12 14">Glycinamide ribonucleotide synthetase</fullName>
    </alternativeName>
    <alternativeName>
        <fullName evidence="13 14">Phosphoribosylglycinamide synthetase</fullName>
    </alternativeName>
</protein>
<dbReference type="GO" id="GO:0006189">
    <property type="term" value="P:'de novo' IMP biosynthetic process"/>
    <property type="evidence" value="ECO:0007669"/>
    <property type="project" value="UniProtKB-UniRule"/>
</dbReference>
<dbReference type="InterPro" id="IPR011761">
    <property type="entry name" value="ATP-grasp"/>
</dbReference>
<dbReference type="Proteomes" id="UP000824073">
    <property type="component" value="Unassembled WGS sequence"/>
</dbReference>
<evidence type="ECO:0000256" key="13">
    <source>
        <dbReference type="ARBA" id="ARBA00042864"/>
    </source>
</evidence>
<dbReference type="InterPro" id="IPR011054">
    <property type="entry name" value="Rudment_hybrid_motif"/>
</dbReference>
<dbReference type="InterPro" id="IPR016185">
    <property type="entry name" value="PreATP-grasp_dom_sf"/>
</dbReference>
<dbReference type="PROSITE" id="PS50975">
    <property type="entry name" value="ATP_GRASP"/>
    <property type="match status" value="1"/>
</dbReference>
<keyword evidence="9 15" id="KW-0067">ATP-binding</keyword>
<dbReference type="SUPFAM" id="SSF51246">
    <property type="entry name" value="Rudiment single hybrid motif"/>
    <property type="match status" value="1"/>
</dbReference>
<evidence type="ECO:0000256" key="7">
    <source>
        <dbReference type="ARBA" id="ARBA00022741"/>
    </source>
</evidence>
<evidence type="ECO:0000259" key="16">
    <source>
        <dbReference type="PROSITE" id="PS50975"/>
    </source>
</evidence>
<dbReference type="InterPro" id="IPR037123">
    <property type="entry name" value="PRibGlycinamide_synth_C_sf"/>
</dbReference>
<dbReference type="PANTHER" id="PTHR43472:SF1">
    <property type="entry name" value="PHOSPHORIBOSYLAMINE--GLYCINE LIGASE, CHLOROPLASTIC"/>
    <property type="match status" value="1"/>
</dbReference>
<dbReference type="InterPro" id="IPR013815">
    <property type="entry name" value="ATP_grasp_subdomain_1"/>
</dbReference>
<reference evidence="17" key="1">
    <citation type="submission" date="2020-10" db="EMBL/GenBank/DDBJ databases">
        <authorList>
            <person name="Gilroy R."/>
        </authorList>
    </citation>
    <scope>NUCLEOTIDE SEQUENCE</scope>
    <source>
        <strain evidence="17">CHK191-8634</strain>
    </source>
</reference>
<dbReference type="GO" id="GO:0004637">
    <property type="term" value="F:phosphoribosylamine-glycine ligase activity"/>
    <property type="evidence" value="ECO:0007669"/>
    <property type="project" value="UniProtKB-UniRule"/>
</dbReference>
<evidence type="ECO:0000256" key="12">
    <source>
        <dbReference type="ARBA" id="ARBA00042242"/>
    </source>
</evidence>
<dbReference type="Gene3D" id="3.30.470.20">
    <property type="entry name" value="ATP-grasp fold, B domain"/>
    <property type="match status" value="1"/>
</dbReference>
<keyword evidence="8 14" id="KW-0658">Purine biosynthesis</keyword>
<dbReference type="HAMAP" id="MF_00138">
    <property type="entry name" value="GARS"/>
    <property type="match status" value="1"/>
</dbReference>
<comment type="pathway">
    <text evidence="3 14">Purine metabolism; IMP biosynthesis via de novo pathway; N(1)-(5-phospho-D-ribosyl)glycinamide from 5-phospho-alpha-D-ribose 1-diphosphate: step 2/2.</text>
</comment>
<comment type="catalytic activity">
    <reaction evidence="14">
        <text>5-phospho-beta-D-ribosylamine + glycine + ATP = N(1)-(5-phospho-beta-D-ribosyl)glycinamide + ADP + phosphate + H(+)</text>
        <dbReference type="Rhea" id="RHEA:17453"/>
        <dbReference type="ChEBI" id="CHEBI:15378"/>
        <dbReference type="ChEBI" id="CHEBI:30616"/>
        <dbReference type="ChEBI" id="CHEBI:43474"/>
        <dbReference type="ChEBI" id="CHEBI:57305"/>
        <dbReference type="ChEBI" id="CHEBI:58681"/>
        <dbReference type="ChEBI" id="CHEBI:143788"/>
        <dbReference type="ChEBI" id="CHEBI:456216"/>
        <dbReference type="EC" id="6.3.4.13"/>
    </reaction>
</comment>
<comment type="cofactor">
    <cofactor evidence="2">
        <name>Mg(2+)</name>
        <dbReference type="ChEBI" id="CHEBI:18420"/>
    </cofactor>
</comment>
<dbReference type="InterPro" id="IPR000115">
    <property type="entry name" value="PRibGlycinamide_synth"/>
</dbReference>
<gene>
    <name evidence="14 17" type="primary">purD</name>
    <name evidence="17" type="ORF">IAB67_01905</name>
</gene>
<keyword evidence="6" id="KW-0479">Metal-binding</keyword>
<dbReference type="Gene3D" id="3.40.50.20">
    <property type="match status" value="1"/>
</dbReference>
<accession>A0A9D1LJL3</accession>
<evidence type="ECO:0000256" key="11">
    <source>
        <dbReference type="ARBA" id="ARBA00038345"/>
    </source>
</evidence>
<evidence type="ECO:0000256" key="3">
    <source>
        <dbReference type="ARBA" id="ARBA00005174"/>
    </source>
</evidence>
<dbReference type="PROSITE" id="PS00184">
    <property type="entry name" value="GARS"/>
    <property type="match status" value="1"/>
</dbReference>
<dbReference type="InterPro" id="IPR020562">
    <property type="entry name" value="PRibGlycinamide_synth_N"/>
</dbReference>
<feature type="domain" description="ATP-grasp" evidence="16">
    <location>
        <begin position="107"/>
        <end position="313"/>
    </location>
</feature>
<dbReference type="InterPro" id="IPR020560">
    <property type="entry name" value="PRibGlycinamide_synth_C-dom"/>
</dbReference>
<evidence type="ECO:0000256" key="15">
    <source>
        <dbReference type="PROSITE-ProRule" id="PRU00409"/>
    </source>
</evidence>
<evidence type="ECO:0000256" key="9">
    <source>
        <dbReference type="ARBA" id="ARBA00022840"/>
    </source>
</evidence>
<dbReference type="InterPro" id="IPR020559">
    <property type="entry name" value="PRibGlycinamide_synth_CS"/>
</dbReference>
<evidence type="ECO:0000256" key="14">
    <source>
        <dbReference type="HAMAP-Rule" id="MF_00138"/>
    </source>
</evidence>
<dbReference type="PANTHER" id="PTHR43472">
    <property type="entry name" value="PHOSPHORIBOSYLAMINE--GLYCINE LIGASE"/>
    <property type="match status" value="1"/>
</dbReference>
<dbReference type="Pfam" id="PF02843">
    <property type="entry name" value="GARS_C"/>
    <property type="match status" value="1"/>
</dbReference>
<evidence type="ECO:0000256" key="1">
    <source>
        <dbReference type="ARBA" id="ARBA00001936"/>
    </source>
</evidence>
<comment type="cofactor">
    <cofactor evidence="1">
        <name>Mn(2+)</name>
        <dbReference type="ChEBI" id="CHEBI:29035"/>
    </cofactor>
</comment>
<dbReference type="GO" id="GO:0046872">
    <property type="term" value="F:metal ion binding"/>
    <property type="evidence" value="ECO:0007669"/>
    <property type="project" value="UniProtKB-KW"/>
</dbReference>
<evidence type="ECO:0000256" key="5">
    <source>
        <dbReference type="ARBA" id="ARBA00022598"/>
    </source>
</evidence>
<dbReference type="Pfam" id="PF01071">
    <property type="entry name" value="GARS_A"/>
    <property type="match status" value="1"/>
</dbReference>
<dbReference type="SUPFAM" id="SSF56059">
    <property type="entry name" value="Glutathione synthetase ATP-binding domain-like"/>
    <property type="match status" value="1"/>
</dbReference>
<dbReference type="GO" id="GO:0009113">
    <property type="term" value="P:purine nucleobase biosynthetic process"/>
    <property type="evidence" value="ECO:0007669"/>
    <property type="project" value="InterPro"/>
</dbReference>
<evidence type="ECO:0000256" key="6">
    <source>
        <dbReference type="ARBA" id="ARBA00022723"/>
    </source>
</evidence>
<keyword evidence="10" id="KW-0464">Manganese</keyword>
<evidence type="ECO:0000256" key="8">
    <source>
        <dbReference type="ARBA" id="ARBA00022755"/>
    </source>
</evidence>
<keyword evidence="7 15" id="KW-0547">Nucleotide-binding</keyword>
<evidence type="ECO:0000256" key="4">
    <source>
        <dbReference type="ARBA" id="ARBA00013255"/>
    </source>
</evidence>
<dbReference type="FunFam" id="3.30.470.20:FF:000018">
    <property type="entry name" value="Trifunctional purine biosynthetic protein adenosine-3"/>
    <property type="match status" value="1"/>
</dbReference>
<sequence>MNILIIGGGGREHAVAAALARSPRVDKIWCAPGNGGIAAIAECVPIKATDLDGVLQFCLQNRPDLVVVTPDDPLALGMVDLLEEHGIAAFGPRKNAAIIEGSKSFAKDLMARYDIPTAACRVFDDMDAALAYVSDCPVPIVVKADGLALGKGVFICETRAEAADAVRAVMGERLFGDAGARVVIEEFLTGPEVSVLCFTDGETIVPMPAAQDHKRAFAGDRGPNTGGMGAFTPVSCYTPAVARQCMESIFMPTVRAMKAEGREFRGVLYFSLMLTGDGPKVIEYNCRFGDPETQAVLPLLRSDLLEIMLAVRAGRLCDVPVEFDDRACCCVVMASQGYPGSYPKGLPIFGVGAAEKAGCAVYHAGTERKDGALVTSGGRVLGVSAVADTLKGAVDLAYRGVSHIAFYGAFYRQDIARKDPAVHRSVSAEAPAAAAPKARIDWS</sequence>
<proteinExistence type="inferred from homology"/>
<dbReference type="NCBIfam" id="TIGR00877">
    <property type="entry name" value="purD"/>
    <property type="match status" value="1"/>
</dbReference>
<dbReference type="Pfam" id="PF02844">
    <property type="entry name" value="GARS_N"/>
    <property type="match status" value="1"/>
</dbReference>
<dbReference type="EMBL" id="DVMR01000020">
    <property type="protein sequence ID" value="HIU43033.1"/>
    <property type="molecule type" value="Genomic_DNA"/>
</dbReference>
<keyword evidence="5 14" id="KW-0436">Ligase</keyword>
<dbReference type="GO" id="GO:0005524">
    <property type="term" value="F:ATP binding"/>
    <property type="evidence" value="ECO:0007669"/>
    <property type="project" value="UniProtKB-UniRule"/>
</dbReference>
<dbReference type="SMART" id="SM01209">
    <property type="entry name" value="GARS_A"/>
    <property type="match status" value="1"/>
</dbReference>
<organism evidence="17 18">
    <name type="scientific">Candidatus Ventrousia excrementavium</name>
    <dbReference type="NCBI Taxonomy" id="2840961"/>
    <lineage>
        <taxon>Bacteria</taxon>
        <taxon>Bacillati</taxon>
        <taxon>Bacillota</taxon>
        <taxon>Clostridia</taxon>
        <taxon>Eubacteriales</taxon>
        <taxon>Clostridiaceae</taxon>
        <taxon>Clostridiaceae incertae sedis</taxon>
        <taxon>Candidatus Ventrousia</taxon>
    </lineage>
</organism>
<dbReference type="Gene3D" id="3.30.1490.20">
    <property type="entry name" value="ATP-grasp fold, A domain"/>
    <property type="match status" value="1"/>
</dbReference>
<dbReference type="SMART" id="SM01210">
    <property type="entry name" value="GARS_C"/>
    <property type="match status" value="1"/>
</dbReference>
<evidence type="ECO:0000313" key="17">
    <source>
        <dbReference type="EMBL" id="HIU43033.1"/>
    </source>
</evidence>
<dbReference type="SUPFAM" id="SSF52440">
    <property type="entry name" value="PreATP-grasp domain"/>
    <property type="match status" value="1"/>
</dbReference>
<name>A0A9D1LJL3_9CLOT</name>
<dbReference type="EC" id="6.3.4.13" evidence="4 14"/>
<reference evidence="17" key="2">
    <citation type="journal article" date="2021" name="PeerJ">
        <title>Extensive microbial diversity within the chicken gut microbiome revealed by metagenomics and culture.</title>
        <authorList>
            <person name="Gilroy R."/>
            <person name="Ravi A."/>
            <person name="Getino M."/>
            <person name="Pursley I."/>
            <person name="Horton D.L."/>
            <person name="Alikhan N.F."/>
            <person name="Baker D."/>
            <person name="Gharbi K."/>
            <person name="Hall N."/>
            <person name="Watson M."/>
            <person name="Adriaenssens E.M."/>
            <person name="Foster-Nyarko E."/>
            <person name="Jarju S."/>
            <person name="Secka A."/>
            <person name="Antonio M."/>
            <person name="Oren A."/>
            <person name="Chaudhuri R.R."/>
            <person name="La Ragione R."/>
            <person name="Hildebrand F."/>
            <person name="Pallen M.J."/>
        </authorList>
    </citation>
    <scope>NUCLEOTIDE SEQUENCE</scope>
    <source>
        <strain evidence="17">CHK191-8634</strain>
    </source>
</reference>
<dbReference type="Gene3D" id="3.90.600.10">
    <property type="entry name" value="Phosphoribosylglycinamide synthetase, C-terminal domain"/>
    <property type="match status" value="1"/>
</dbReference>
<evidence type="ECO:0000256" key="2">
    <source>
        <dbReference type="ARBA" id="ARBA00001946"/>
    </source>
</evidence>
<evidence type="ECO:0000313" key="18">
    <source>
        <dbReference type="Proteomes" id="UP000824073"/>
    </source>
</evidence>
<dbReference type="FunFam" id="3.90.600.10:FF:000001">
    <property type="entry name" value="Trifunctional purine biosynthetic protein adenosine-3"/>
    <property type="match status" value="1"/>
</dbReference>
<comment type="similarity">
    <text evidence="11 14">Belongs to the GARS family.</text>
</comment>
<dbReference type="InterPro" id="IPR020561">
    <property type="entry name" value="PRibGlycinamid_synth_ATP-grasp"/>
</dbReference>
<evidence type="ECO:0000256" key="10">
    <source>
        <dbReference type="ARBA" id="ARBA00023211"/>
    </source>
</evidence>
<comment type="caution">
    <text evidence="17">The sequence shown here is derived from an EMBL/GenBank/DDBJ whole genome shotgun (WGS) entry which is preliminary data.</text>
</comment>